<dbReference type="KEGG" id="mhu:Mhun_2093"/>
<organism evidence="1 2">
    <name type="scientific">Methanospirillum hungatei JF-1 (strain ATCC 27890 / DSM 864 / NBRC 100397 / JF-1)</name>
    <dbReference type="NCBI Taxonomy" id="323259"/>
    <lineage>
        <taxon>Archaea</taxon>
        <taxon>Methanobacteriati</taxon>
        <taxon>Methanobacteriota</taxon>
        <taxon>Stenosarchaea group</taxon>
        <taxon>Methanomicrobia</taxon>
        <taxon>Methanomicrobiales</taxon>
        <taxon>Methanospirillaceae</taxon>
        <taxon>Methanospirillum</taxon>
    </lineage>
</organism>
<dbReference type="EnsemblBacteria" id="ABD41800">
    <property type="protein sequence ID" value="ABD41800"/>
    <property type="gene ID" value="Mhun_2093"/>
</dbReference>
<name>Q2FMB0_METHJ</name>
<sequence length="261" mass="30302">MVAFDPGTVKICAVFPFMNMQDGMPVEVEWLYNDEWFYSTEEEWDEGEEGITHRSISWEDGRELDPGIYTLRLFINGQLARSADVEVLAPIEEETPKPARNPEDLIDPDLMKAWEILAYSDNDLLQDLAGLVPDYGIELRLTDEIDSNGKYVYASGKKEPGKVYISWDFWKRKTWEEVSGTIAHELTHAVQHLTSDEETFGCTIEREYEAYMAEFYVLMETGREDILMKSWSAIYNPKTGKIWKNELWKALQDAYETCPEY</sequence>
<reference evidence="2" key="1">
    <citation type="journal article" date="2016" name="Stand. Genomic Sci.">
        <title>Complete genome sequence of Methanospirillum hungatei type strain JF1.</title>
        <authorList>
            <person name="Gunsalus R.P."/>
            <person name="Cook L.E."/>
            <person name="Crable B."/>
            <person name="Rohlin L."/>
            <person name="McDonald E."/>
            <person name="Mouttaki H."/>
            <person name="Sieber J.R."/>
            <person name="Poweleit N."/>
            <person name="Zhou H."/>
            <person name="Lapidus A.L."/>
            <person name="Daligault H.E."/>
            <person name="Land M."/>
            <person name="Gilna P."/>
            <person name="Ivanova N."/>
            <person name="Kyrpides N."/>
            <person name="Culley D.E."/>
            <person name="McInerney M.J."/>
        </authorList>
    </citation>
    <scope>NUCLEOTIDE SEQUENCE [LARGE SCALE GENOMIC DNA]</scope>
    <source>
        <strain evidence="2">ATCC 27890 / DSM 864 / NBRC 100397 / JF-1</strain>
    </source>
</reference>
<dbReference type="AlphaFoldDB" id="Q2FMB0"/>
<dbReference type="STRING" id="323259.Mhun_2093"/>
<protein>
    <submittedName>
        <fullName evidence="1">Uncharacterized protein</fullName>
    </submittedName>
</protein>
<evidence type="ECO:0000313" key="1">
    <source>
        <dbReference type="EMBL" id="ABD41800.1"/>
    </source>
</evidence>
<dbReference type="HOGENOM" id="CLU_1064004_0_0_2"/>
<dbReference type="EMBL" id="CP000254">
    <property type="protein sequence ID" value="ABD41800.1"/>
    <property type="molecule type" value="Genomic_DNA"/>
</dbReference>
<evidence type="ECO:0000313" key="2">
    <source>
        <dbReference type="Proteomes" id="UP000001941"/>
    </source>
</evidence>
<keyword evidence="2" id="KW-1185">Reference proteome</keyword>
<accession>Q2FMB0</accession>
<proteinExistence type="predicted"/>
<gene>
    <name evidence="1" type="ordered locus">Mhun_2093</name>
</gene>
<dbReference type="Proteomes" id="UP000001941">
    <property type="component" value="Chromosome"/>
</dbReference>
<dbReference type="InParanoid" id="Q2FMB0"/>